<accession>A0A397H2F9</accession>
<evidence type="ECO:0000313" key="3">
    <source>
        <dbReference type="Proteomes" id="UP000215305"/>
    </source>
</evidence>
<dbReference type="SUPFAM" id="SSF53850">
    <property type="entry name" value="Periplasmic binding protein-like II"/>
    <property type="match status" value="1"/>
</dbReference>
<dbReference type="Proteomes" id="UP000215305">
    <property type="component" value="Unassembled WGS sequence"/>
</dbReference>
<proteinExistence type="predicted"/>
<dbReference type="STRING" id="41047.A0A397H2F9"/>
<reference evidence="2" key="1">
    <citation type="submission" date="2018-08" db="EMBL/GenBank/DDBJ databases">
        <title>Draft genome sequence of azole-resistant Aspergillus thermomutatus (Neosartorya pseudofischeri) strain HMR AF 39, isolated from a human nasal aspirate.</title>
        <authorList>
            <person name="Parent-Michaud M."/>
            <person name="Dufresne P.J."/>
            <person name="Fournier E."/>
            <person name="Martineau C."/>
            <person name="Moreira S."/>
            <person name="Perkins V."/>
            <person name="De Repentigny L."/>
            <person name="Dufresne S.F."/>
        </authorList>
    </citation>
    <scope>NUCLEOTIDE SEQUENCE [LARGE SCALE GENOMIC DNA]</scope>
    <source>
        <strain evidence="2">HMR AF 39</strain>
    </source>
</reference>
<gene>
    <name evidence="2" type="ORF">CDV56_108002</name>
</gene>
<dbReference type="VEuPathDB" id="FungiDB:CDV56_108002"/>
<dbReference type="PANTHER" id="PTHR37945">
    <property type="entry name" value="EXTRACELLULAR TUNGSTATE BINDING PROTEIN"/>
    <property type="match status" value="1"/>
</dbReference>
<evidence type="ECO:0000259" key="1">
    <source>
        <dbReference type="Pfam" id="PF12849"/>
    </source>
</evidence>
<dbReference type="Gene3D" id="3.40.190.10">
    <property type="entry name" value="Periplasmic binding protein-like II"/>
    <property type="match status" value="2"/>
</dbReference>
<keyword evidence="3" id="KW-1185">Reference proteome</keyword>
<organism evidence="2 3">
    <name type="scientific">Aspergillus thermomutatus</name>
    <name type="common">Neosartorya pseudofischeri</name>
    <dbReference type="NCBI Taxonomy" id="41047"/>
    <lineage>
        <taxon>Eukaryota</taxon>
        <taxon>Fungi</taxon>
        <taxon>Dikarya</taxon>
        <taxon>Ascomycota</taxon>
        <taxon>Pezizomycotina</taxon>
        <taxon>Eurotiomycetes</taxon>
        <taxon>Eurotiomycetidae</taxon>
        <taxon>Eurotiales</taxon>
        <taxon>Aspergillaceae</taxon>
        <taxon>Aspergillus</taxon>
        <taxon>Aspergillus subgen. Fumigati</taxon>
    </lineage>
</organism>
<dbReference type="Pfam" id="PF12849">
    <property type="entry name" value="PBP_like_2"/>
    <property type="match status" value="1"/>
</dbReference>
<sequence>MSETRESHSRREMREALRNMALSVQRLGVDELDLQQLKSLNIRIDLMTLDEASPHKLTFFPSSRRSRICDEYTSFEFIFPTAIDTPKGRGPLDFEVSALSLAFLAASSLAVDPAAVYTGGYSGGGVQLRIGNGGAGQSGLIKALADAFIQSSVKNGSSPFKVAWYKSDTTESTNYLKDDTVDVGITYTPAAEEIAIKQGVAKSPALNKADDIKSMFSNIYAIASAGDAANVTTPVHFLTRYDKSATNIKDSQLWIEIGQVPWATAYSTWYHQYIAYPIQALTAAILLEEYTITDRGTYLSIDQELANKTTIYKAATDDAADPLLNPAHMLVDKKATNMKMADKFTQWVISAEGQAVITGFKKNEKQLYTAAPANKTAPF</sequence>
<feature type="domain" description="PBP" evidence="1">
    <location>
        <begin position="127"/>
        <end position="352"/>
    </location>
</feature>
<dbReference type="EMBL" id="NKHU02000098">
    <property type="protein sequence ID" value="RHZ55573.1"/>
    <property type="molecule type" value="Genomic_DNA"/>
</dbReference>
<dbReference type="AlphaFoldDB" id="A0A397H2F9"/>
<dbReference type="PANTHER" id="PTHR37945:SF1">
    <property type="entry name" value="EXTRACELLULAR TUNGSTATE BINDING PROTEIN"/>
    <property type="match status" value="1"/>
</dbReference>
<dbReference type="RefSeq" id="XP_026614400.1">
    <property type="nucleotide sequence ID" value="XM_026761621.1"/>
</dbReference>
<dbReference type="InterPro" id="IPR024370">
    <property type="entry name" value="PBP_domain"/>
</dbReference>
<dbReference type="GeneID" id="38129976"/>
<protein>
    <recommendedName>
        <fullName evidence="1">PBP domain-containing protein</fullName>
    </recommendedName>
</protein>
<dbReference type="InterPro" id="IPR052738">
    <property type="entry name" value="ABC-Tungstate_binding"/>
</dbReference>
<dbReference type="OrthoDB" id="10260248at2759"/>
<name>A0A397H2F9_ASPTH</name>
<comment type="caution">
    <text evidence="2">The sequence shown here is derived from an EMBL/GenBank/DDBJ whole genome shotgun (WGS) entry which is preliminary data.</text>
</comment>
<evidence type="ECO:0000313" key="2">
    <source>
        <dbReference type="EMBL" id="RHZ55573.1"/>
    </source>
</evidence>